<evidence type="ECO:0000259" key="1">
    <source>
        <dbReference type="Pfam" id="PF22262"/>
    </source>
</evidence>
<dbReference type="InterPro" id="IPR053802">
    <property type="entry name" value="DUF6950"/>
</dbReference>
<organism evidence="2 3">
    <name type="scientific">Sphingomonas taxi</name>
    <dbReference type="NCBI Taxonomy" id="1549858"/>
    <lineage>
        <taxon>Bacteria</taxon>
        <taxon>Pseudomonadati</taxon>
        <taxon>Pseudomonadota</taxon>
        <taxon>Alphaproteobacteria</taxon>
        <taxon>Sphingomonadales</taxon>
        <taxon>Sphingomonadaceae</taxon>
        <taxon>Sphingomonas</taxon>
    </lineage>
</organism>
<sequence>MNLVDRRDVTQATMRHFAAKPFDWAKAATCAHMVRQHVAAMGHKVPPMTRFGSALTAREVLRSRGWDNLAAMMDATLPAILPVEAIIGDVVELPSDSDAFGALCIAVGNGRVMGYFEGQEGLSVMQPLSSPVAAWRA</sequence>
<dbReference type="Proteomes" id="UP000249555">
    <property type="component" value="Unassembled WGS sequence"/>
</dbReference>
<proteinExistence type="predicted"/>
<evidence type="ECO:0000313" key="2">
    <source>
        <dbReference type="EMBL" id="PZO70804.1"/>
    </source>
</evidence>
<accession>A0A2W4YMF9</accession>
<feature type="domain" description="DUF6950" evidence="1">
    <location>
        <begin position="6"/>
        <end position="136"/>
    </location>
</feature>
<dbReference type="Pfam" id="PF22262">
    <property type="entry name" value="DUF6950"/>
    <property type="match status" value="1"/>
</dbReference>
<evidence type="ECO:0000313" key="3">
    <source>
        <dbReference type="Proteomes" id="UP000249555"/>
    </source>
</evidence>
<dbReference type="AlphaFoldDB" id="A0A2W4YMF9"/>
<comment type="caution">
    <text evidence="2">The sequence shown here is derived from an EMBL/GenBank/DDBJ whole genome shotgun (WGS) entry which is preliminary data.</text>
</comment>
<name>A0A2W4YMF9_9SPHN</name>
<protein>
    <recommendedName>
        <fullName evidence="1">DUF6950 domain-containing protein</fullName>
    </recommendedName>
</protein>
<dbReference type="EMBL" id="QFMX01000091">
    <property type="protein sequence ID" value="PZO70804.1"/>
    <property type="molecule type" value="Genomic_DNA"/>
</dbReference>
<gene>
    <name evidence="2" type="ORF">DI640_14730</name>
</gene>
<reference evidence="2 3" key="1">
    <citation type="submission" date="2017-08" db="EMBL/GenBank/DDBJ databases">
        <title>Infants hospitalized years apart are colonized by the same room-sourced microbial strains.</title>
        <authorList>
            <person name="Brooks B."/>
            <person name="Olm M.R."/>
            <person name="Firek B.A."/>
            <person name="Baker R."/>
            <person name="Thomas B.C."/>
            <person name="Morowitz M.J."/>
            <person name="Banfield J.F."/>
        </authorList>
    </citation>
    <scope>NUCLEOTIDE SEQUENCE [LARGE SCALE GENOMIC DNA]</scope>
    <source>
        <strain evidence="2">S2_018_000_R3_119</strain>
    </source>
</reference>